<dbReference type="GO" id="GO:0006508">
    <property type="term" value="P:proteolysis"/>
    <property type="evidence" value="ECO:0007669"/>
    <property type="project" value="UniProtKB-KW"/>
</dbReference>
<keyword evidence="7 9" id="KW-0472">Membrane</keyword>
<evidence type="ECO:0000256" key="2">
    <source>
        <dbReference type="ARBA" id="ARBA00022475"/>
    </source>
</evidence>
<organism evidence="10 11">
    <name type="scientific">Geodermatophilus obscurus</name>
    <dbReference type="NCBI Taxonomy" id="1861"/>
    <lineage>
        <taxon>Bacteria</taxon>
        <taxon>Bacillati</taxon>
        <taxon>Actinomycetota</taxon>
        <taxon>Actinomycetes</taxon>
        <taxon>Geodermatophilales</taxon>
        <taxon>Geodermatophilaceae</taxon>
        <taxon>Geodermatophilus</taxon>
    </lineage>
</organism>
<feature type="transmembrane region" description="Helical" evidence="9">
    <location>
        <begin position="82"/>
        <end position="108"/>
    </location>
</feature>
<keyword evidence="11" id="KW-1185">Reference proteome</keyword>
<dbReference type="AlphaFoldDB" id="A0A1I5EPA9"/>
<evidence type="ECO:0000256" key="7">
    <source>
        <dbReference type="ARBA" id="ARBA00023136"/>
    </source>
</evidence>
<proteinExistence type="predicted"/>
<accession>A0A1I5EPA9</accession>
<dbReference type="GO" id="GO:0008233">
    <property type="term" value="F:peptidase activity"/>
    <property type="evidence" value="ECO:0007669"/>
    <property type="project" value="UniProtKB-KW"/>
</dbReference>
<name>A0A1I5EPA9_9ACTN</name>
<evidence type="ECO:0000256" key="4">
    <source>
        <dbReference type="ARBA" id="ARBA00022692"/>
    </source>
</evidence>
<protein>
    <submittedName>
        <fullName evidence="10">Exosortase/archaeosortase family protein</fullName>
    </submittedName>
</protein>
<dbReference type="NCBIfam" id="TIGR04178">
    <property type="entry name" value="exo_archaeo"/>
    <property type="match status" value="1"/>
</dbReference>
<sequence length="414" mass="43585">MTTAPAVGRRRLSRGTTQRLLPVLFDLALAAVICVVGFATLSGPLQVLEARAVALVLGWLDPTWSSGVLPGHVLLFRGDDEIIDAVVTASCSSVLSVLGLVALTAVILRGRKLHALGGLVVAVAAVVALNHGRLLLSALAGLHWGEGALVLFHDWVGTLWNLVATLGGFLVMVWVTLPAAERAEQDVDGRHTARRPDSWARPGLGYRATEEVEAAVRRRRTTVTGLLHRHVLPRRVSARLAARREAARVDYRLGHLPALRRAERVRQLAADGLGAHSASLVAVATYDVDPLVLDALADAVAARQWEPVTDHRVTALRLWARGWLLARPVPPATPHGPVGGDGSDDGSGDDGSGGDGSRDDGAAVAVARIPVPPAPGATRPPGTAPARRPSASRSTAPHSFARPSTPPPPPETPR</sequence>
<keyword evidence="6 9" id="KW-1133">Transmembrane helix</keyword>
<evidence type="ECO:0000313" key="11">
    <source>
        <dbReference type="Proteomes" id="UP000183642"/>
    </source>
</evidence>
<keyword evidence="5" id="KW-0378">Hydrolase</keyword>
<evidence type="ECO:0000256" key="9">
    <source>
        <dbReference type="SAM" id="Phobius"/>
    </source>
</evidence>
<dbReference type="GO" id="GO:0005886">
    <property type="term" value="C:plasma membrane"/>
    <property type="evidence" value="ECO:0007669"/>
    <property type="project" value="UniProtKB-SubCell"/>
</dbReference>
<dbReference type="InterPro" id="IPR026392">
    <property type="entry name" value="Exo/Archaeosortase_dom"/>
</dbReference>
<feature type="compositionally biased region" description="Pro residues" evidence="8">
    <location>
        <begin position="404"/>
        <end position="414"/>
    </location>
</feature>
<feature type="compositionally biased region" description="Low complexity" evidence="8">
    <location>
        <begin position="376"/>
        <end position="397"/>
    </location>
</feature>
<feature type="region of interest" description="Disordered" evidence="8">
    <location>
        <begin position="330"/>
        <end position="414"/>
    </location>
</feature>
<feature type="transmembrane region" description="Helical" evidence="9">
    <location>
        <begin position="115"/>
        <end position="139"/>
    </location>
</feature>
<evidence type="ECO:0000313" key="10">
    <source>
        <dbReference type="EMBL" id="SFO12881.1"/>
    </source>
</evidence>
<feature type="transmembrane region" description="Helical" evidence="9">
    <location>
        <begin position="159"/>
        <end position="180"/>
    </location>
</feature>
<feature type="transmembrane region" description="Helical" evidence="9">
    <location>
        <begin position="20"/>
        <end position="41"/>
    </location>
</feature>
<keyword evidence="4 9" id="KW-0812">Transmembrane</keyword>
<gene>
    <name evidence="10" type="ORF">SAMN05660359_01605</name>
</gene>
<evidence type="ECO:0000256" key="5">
    <source>
        <dbReference type="ARBA" id="ARBA00022801"/>
    </source>
</evidence>
<keyword evidence="3" id="KW-0645">Protease</keyword>
<evidence type="ECO:0000256" key="6">
    <source>
        <dbReference type="ARBA" id="ARBA00022989"/>
    </source>
</evidence>
<evidence type="ECO:0000256" key="1">
    <source>
        <dbReference type="ARBA" id="ARBA00004651"/>
    </source>
</evidence>
<keyword evidence="2" id="KW-1003">Cell membrane</keyword>
<evidence type="ECO:0000256" key="3">
    <source>
        <dbReference type="ARBA" id="ARBA00022670"/>
    </source>
</evidence>
<reference evidence="11" key="1">
    <citation type="submission" date="2016-10" db="EMBL/GenBank/DDBJ databases">
        <authorList>
            <person name="Varghese N."/>
            <person name="Submissions S."/>
        </authorList>
    </citation>
    <scope>NUCLEOTIDE SEQUENCE [LARGE SCALE GENOMIC DNA]</scope>
    <source>
        <strain evidence="11">DSM 43161</strain>
    </source>
</reference>
<evidence type="ECO:0000256" key="8">
    <source>
        <dbReference type="SAM" id="MobiDB-lite"/>
    </source>
</evidence>
<dbReference type="RefSeq" id="WP_075012962.1">
    <property type="nucleotide sequence ID" value="NZ_FOWE01000003.1"/>
</dbReference>
<comment type="subcellular location">
    <subcellularLocation>
        <location evidence="1">Cell membrane</location>
        <topology evidence="1">Multi-pass membrane protein</topology>
    </subcellularLocation>
</comment>
<dbReference type="Proteomes" id="UP000183642">
    <property type="component" value="Unassembled WGS sequence"/>
</dbReference>
<dbReference type="EMBL" id="FOWE01000003">
    <property type="protein sequence ID" value="SFO12881.1"/>
    <property type="molecule type" value="Genomic_DNA"/>
</dbReference>